<gene>
    <name evidence="1" type="ORF">ALC56_06727</name>
</gene>
<evidence type="ECO:0000313" key="2">
    <source>
        <dbReference type="Proteomes" id="UP000078541"/>
    </source>
</evidence>
<proteinExistence type="predicted"/>
<keyword evidence="2" id="KW-1185">Reference proteome</keyword>
<organism evidence="1 2">
    <name type="scientific">Trachymyrmex septentrionalis</name>
    <dbReference type="NCBI Taxonomy" id="34720"/>
    <lineage>
        <taxon>Eukaryota</taxon>
        <taxon>Metazoa</taxon>
        <taxon>Ecdysozoa</taxon>
        <taxon>Arthropoda</taxon>
        <taxon>Hexapoda</taxon>
        <taxon>Insecta</taxon>
        <taxon>Pterygota</taxon>
        <taxon>Neoptera</taxon>
        <taxon>Endopterygota</taxon>
        <taxon>Hymenoptera</taxon>
        <taxon>Apocrita</taxon>
        <taxon>Aculeata</taxon>
        <taxon>Formicoidea</taxon>
        <taxon>Formicidae</taxon>
        <taxon>Myrmicinae</taxon>
        <taxon>Trachymyrmex</taxon>
    </lineage>
</organism>
<protein>
    <submittedName>
        <fullName evidence="1">Uncharacterized protein</fullName>
    </submittedName>
</protein>
<reference evidence="1 2" key="1">
    <citation type="submission" date="2016-03" db="EMBL/GenBank/DDBJ databases">
        <title>Trachymyrmex septentrionalis WGS genome.</title>
        <authorList>
            <person name="Nygaard S."/>
            <person name="Hu H."/>
            <person name="Boomsma J."/>
            <person name="Zhang G."/>
        </authorList>
    </citation>
    <scope>NUCLEOTIDE SEQUENCE [LARGE SCALE GENOMIC DNA]</scope>
    <source>
        <strain evidence="1">Tsep2-gDNA-1</strain>
        <tissue evidence="1">Whole body</tissue>
    </source>
</reference>
<dbReference type="AlphaFoldDB" id="A0A195FE98"/>
<dbReference type="EMBL" id="KQ981636">
    <property type="protein sequence ID" value="KYN38728.1"/>
    <property type="molecule type" value="Genomic_DNA"/>
</dbReference>
<sequence>MSQRFEVTAGRVAHSSASPRVHSAPSLLSYLFTPRPLPPTLLPSSLSSQGARTLAFILLLRFTWKSSSRKRNRGNNRLRSWGATEGTIIRTAGGKDRGREGVLRDCEHGATAAHPSEDERYNPALLLAKIGNDALGGRRPRFPFPREQRSVLRFAPLPALRIRAEEQPMVRGIGA</sequence>
<name>A0A195FE98_9HYME</name>
<dbReference type="Proteomes" id="UP000078541">
    <property type="component" value="Unassembled WGS sequence"/>
</dbReference>
<accession>A0A195FE98</accession>
<evidence type="ECO:0000313" key="1">
    <source>
        <dbReference type="EMBL" id="KYN38728.1"/>
    </source>
</evidence>